<feature type="region of interest" description="Disordered" evidence="1">
    <location>
        <begin position="48"/>
        <end position="72"/>
    </location>
</feature>
<name>A0A9W9M359_9EURO</name>
<reference evidence="3" key="1">
    <citation type="submission" date="2022-11" db="EMBL/GenBank/DDBJ databases">
        <authorList>
            <person name="Petersen C."/>
        </authorList>
    </citation>
    <scope>NUCLEOTIDE SEQUENCE</scope>
    <source>
        <strain evidence="3">IBT 16849</strain>
    </source>
</reference>
<keyword evidence="2" id="KW-0472">Membrane</keyword>
<protein>
    <submittedName>
        <fullName evidence="3">Uncharacterized protein</fullName>
    </submittedName>
</protein>
<evidence type="ECO:0000313" key="3">
    <source>
        <dbReference type="EMBL" id="KAJ5185662.1"/>
    </source>
</evidence>
<gene>
    <name evidence="3" type="ORF">N7472_010502</name>
</gene>
<sequence>MAAWDERFSWSTAFLSSLAGIGIAASIVLLILAIRLLVRNYIAWRRGPDADTGADDDSNLPKTPHDTLPFADIPPITTVATMPRHAVSDMDRDIKFQIANCQELQDLEAAAHWKHTG</sequence>
<dbReference type="Proteomes" id="UP001150879">
    <property type="component" value="Unassembled WGS sequence"/>
</dbReference>
<evidence type="ECO:0000256" key="1">
    <source>
        <dbReference type="SAM" id="MobiDB-lite"/>
    </source>
</evidence>
<organism evidence="3 4">
    <name type="scientific">Penicillium cf. griseofulvum</name>
    <dbReference type="NCBI Taxonomy" id="2972120"/>
    <lineage>
        <taxon>Eukaryota</taxon>
        <taxon>Fungi</taxon>
        <taxon>Dikarya</taxon>
        <taxon>Ascomycota</taxon>
        <taxon>Pezizomycotina</taxon>
        <taxon>Eurotiomycetes</taxon>
        <taxon>Eurotiomycetidae</taxon>
        <taxon>Eurotiales</taxon>
        <taxon>Aspergillaceae</taxon>
        <taxon>Penicillium</taxon>
    </lineage>
</organism>
<evidence type="ECO:0000256" key="2">
    <source>
        <dbReference type="SAM" id="Phobius"/>
    </source>
</evidence>
<dbReference type="OrthoDB" id="4368016at2759"/>
<keyword evidence="2" id="KW-1133">Transmembrane helix</keyword>
<comment type="caution">
    <text evidence="3">The sequence shown here is derived from an EMBL/GenBank/DDBJ whole genome shotgun (WGS) entry which is preliminary data.</text>
</comment>
<proteinExistence type="predicted"/>
<reference evidence="3" key="2">
    <citation type="journal article" date="2023" name="IMA Fungus">
        <title>Comparative genomic study of the Penicillium genus elucidates a diverse pangenome and 15 lateral gene transfer events.</title>
        <authorList>
            <person name="Petersen C."/>
            <person name="Sorensen T."/>
            <person name="Nielsen M.R."/>
            <person name="Sondergaard T.E."/>
            <person name="Sorensen J.L."/>
            <person name="Fitzpatrick D.A."/>
            <person name="Frisvad J.C."/>
            <person name="Nielsen K.L."/>
        </authorList>
    </citation>
    <scope>NUCLEOTIDE SEQUENCE</scope>
    <source>
        <strain evidence="3">IBT 16849</strain>
    </source>
</reference>
<accession>A0A9W9M359</accession>
<dbReference type="EMBL" id="JAPQKP010000006">
    <property type="protein sequence ID" value="KAJ5185662.1"/>
    <property type="molecule type" value="Genomic_DNA"/>
</dbReference>
<keyword evidence="4" id="KW-1185">Reference proteome</keyword>
<feature type="transmembrane region" description="Helical" evidence="2">
    <location>
        <begin position="12"/>
        <end position="38"/>
    </location>
</feature>
<dbReference type="AlphaFoldDB" id="A0A9W9M359"/>
<keyword evidence="2" id="KW-0812">Transmembrane</keyword>
<evidence type="ECO:0000313" key="4">
    <source>
        <dbReference type="Proteomes" id="UP001150879"/>
    </source>
</evidence>